<reference evidence="1" key="1">
    <citation type="journal article" date="2015" name="Nature">
        <title>Complex archaea that bridge the gap between prokaryotes and eukaryotes.</title>
        <authorList>
            <person name="Spang A."/>
            <person name="Saw J.H."/>
            <person name="Jorgensen S.L."/>
            <person name="Zaremba-Niedzwiedzka K."/>
            <person name="Martijn J."/>
            <person name="Lind A.E."/>
            <person name="van Eijk R."/>
            <person name="Schleper C."/>
            <person name="Guy L."/>
            <person name="Ettema T.J."/>
        </authorList>
    </citation>
    <scope>NUCLEOTIDE SEQUENCE</scope>
</reference>
<proteinExistence type="predicted"/>
<dbReference type="AlphaFoldDB" id="A0A0F9A2F2"/>
<dbReference type="EMBL" id="LAZR01048270">
    <property type="protein sequence ID" value="KKK92300.1"/>
    <property type="molecule type" value="Genomic_DNA"/>
</dbReference>
<evidence type="ECO:0000313" key="1">
    <source>
        <dbReference type="EMBL" id="KKK92300.1"/>
    </source>
</evidence>
<sequence>MNDDTRLDCSDYDYHKRPPAKGLLTDINHERARQMLRDISEKKPWYGAMERRMLKGLWSKTRNFTFAENDLIKQIYARIKH</sequence>
<organism evidence="1">
    <name type="scientific">marine sediment metagenome</name>
    <dbReference type="NCBI Taxonomy" id="412755"/>
    <lineage>
        <taxon>unclassified sequences</taxon>
        <taxon>metagenomes</taxon>
        <taxon>ecological metagenomes</taxon>
    </lineage>
</organism>
<comment type="caution">
    <text evidence="1">The sequence shown here is derived from an EMBL/GenBank/DDBJ whole genome shotgun (WGS) entry which is preliminary data.</text>
</comment>
<name>A0A0F9A2F2_9ZZZZ</name>
<protein>
    <submittedName>
        <fullName evidence="1">Uncharacterized protein</fullName>
    </submittedName>
</protein>
<gene>
    <name evidence="1" type="ORF">LCGC14_2704280</name>
</gene>
<accession>A0A0F9A2F2</accession>